<dbReference type="RefSeq" id="WP_133767846.1">
    <property type="nucleotide sequence ID" value="NZ_BAAARP010000001.1"/>
</dbReference>
<evidence type="ECO:0000313" key="3">
    <source>
        <dbReference type="Proteomes" id="UP000295344"/>
    </source>
</evidence>
<comment type="caution">
    <text evidence="2">The sequence shown here is derived from an EMBL/GenBank/DDBJ whole genome shotgun (WGS) entry which is preliminary data.</text>
</comment>
<feature type="transmembrane region" description="Helical" evidence="1">
    <location>
        <begin position="25"/>
        <end position="47"/>
    </location>
</feature>
<gene>
    <name evidence="2" type="ORF">CLV52_3692</name>
</gene>
<dbReference type="Proteomes" id="UP000295344">
    <property type="component" value="Unassembled WGS sequence"/>
</dbReference>
<evidence type="ECO:0000313" key="2">
    <source>
        <dbReference type="EMBL" id="TDS74509.1"/>
    </source>
</evidence>
<evidence type="ECO:0000256" key="1">
    <source>
        <dbReference type="SAM" id="Phobius"/>
    </source>
</evidence>
<keyword evidence="3" id="KW-1185">Reference proteome</keyword>
<sequence>MPEPRLSKPESNPVYLWIERHPWKVGLITVGLIVCFAFTVAGMAYLLGTGNLSPQSSTSATP</sequence>
<reference evidence="2 3" key="1">
    <citation type="submission" date="2019-03" db="EMBL/GenBank/DDBJ databases">
        <title>Genomic Encyclopedia of Archaeal and Bacterial Type Strains, Phase II (KMG-II): from individual species to whole genera.</title>
        <authorList>
            <person name="Goeker M."/>
        </authorList>
    </citation>
    <scope>NUCLEOTIDE SEQUENCE [LARGE SCALE GENOMIC DNA]</scope>
    <source>
        <strain evidence="2 3">DSM 24782</strain>
    </source>
</reference>
<dbReference type="AlphaFoldDB" id="A0A4R7FHJ6"/>
<accession>A0A4R7FHJ6</accession>
<keyword evidence="1" id="KW-0472">Membrane</keyword>
<keyword evidence="1" id="KW-1133">Transmembrane helix</keyword>
<protein>
    <submittedName>
        <fullName evidence="2">Uncharacterized protein</fullName>
    </submittedName>
</protein>
<organism evidence="2 3">
    <name type="scientific">Amnibacterium kyonggiense</name>
    <dbReference type="NCBI Taxonomy" id="595671"/>
    <lineage>
        <taxon>Bacteria</taxon>
        <taxon>Bacillati</taxon>
        <taxon>Actinomycetota</taxon>
        <taxon>Actinomycetes</taxon>
        <taxon>Micrococcales</taxon>
        <taxon>Microbacteriaceae</taxon>
        <taxon>Amnibacterium</taxon>
    </lineage>
</organism>
<keyword evidence="1" id="KW-0812">Transmembrane</keyword>
<dbReference type="EMBL" id="SOAM01000005">
    <property type="protein sequence ID" value="TDS74509.1"/>
    <property type="molecule type" value="Genomic_DNA"/>
</dbReference>
<name>A0A4R7FHJ6_9MICO</name>
<proteinExistence type="predicted"/>